<dbReference type="PROSITE" id="PS01096">
    <property type="entry name" value="PPIC_PPIASE_1"/>
    <property type="match status" value="1"/>
</dbReference>
<dbReference type="PANTHER" id="PTHR47637">
    <property type="entry name" value="CHAPERONE SURA"/>
    <property type="match status" value="1"/>
</dbReference>
<evidence type="ECO:0000256" key="3">
    <source>
        <dbReference type="ARBA" id="ARBA00030642"/>
    </source>
</evidence>
<dbReference type="Pfam" id="PF00639">
    <property type="entry name" value="Rotamase"/>
    <property type="match status" value="1"/>
</dbReference>
<gene>
    <name evidence="8" type="ORF">OE647_05965</name>
</gene>
<dbReference type="InterPro" id="IPR050280">
    <property type="entry name" value="OMP_Chaperone_SurA"/>
</dbReference>
<evidence type="ECO:0000256" key="1">
    <source>
        <dbReference type="ARBA" id="ARBA00018370"/>
    </source>
</evidence>
<keyword evidence="9" id="KW-1185">Reference proteome</keyword>
<protein>
    <recommendedName>
        <fullName evidence="1">Parvulin-like PPIase</fullName>
    </recommendedName>
    <alternativeName>
        <fullName evidence="3">Peptidyl-prolyl cis-trans isomerase plp</fullName>
    </alternativeName>
    <alternativeName>
        <fullName evidence="4">Rotamase plp</fullName>
    </alternativeName>
</protein>
<dbReference type="InterPro" id="IPR046357">
    <property type="entry name" value="PPIase_dom_sf"/>
</dbReference>
<evidence type="ECO:0000256" key="5">
    <source>
        <dbReference type="PROSITE-ProRule" id="PRU00278"/>
    </source>
</evidence>
<dbReference type="PROSITE" id="PS50198">
    <property type="entry name" value="PPIC_PPIASE_2"/>
    <property type="match status" value="1"/>
</dbReference>
<dbReference type="SUPFAM" id="SSF109998">
    <property type="entry name" value="Triger factor/SurA peptide-binding domain-like"/>
    <property type="match status" value="1"/>
</dbReference>
<evidence type="ECO:0000256" key="2">
    <source>
        <dbReference type="ARBA" id="ARBA00022729"/>
    </source>
</evidence>
<evidence type="ECO:0000313" key="8">
    <source>
        <dbReference type="EMBL" id="MCV2864285.1"/>
    </source>
</evidence>
<evidence type="ECO:0000313" key="9">
    <source>
        <dbReference type="Proteomes" id="UP001652503"/>
    </source>
</evidence>
<keyword evidence="5" id="KW-0697">Rotamase</keyword>
<dbReference type="Gene3D" id="1.10.4030.10">
    <property type="entry name" value="Porin chaperone SurA, peptide-binding domain"/>
    <property type="match status" value="1"/>
</dbReference>
<dbReference type="Gene3D" id="3.10.50.40">
    <property type="match status" value="1"/>
</dbReference>
<dbReference type="InterPro" id="IPR027304">
    <property type="entry name" value="Trigger_fact/SurA_dom_sf"/>
</dbReference>
<dbReference type="Proteomes" id="UP001652503">
    <property type="component" value="Unassembled WGS sequence"/>
</dbReference>
<feature type="chain" id="PRO_5045839471" description="Parvulin-like PPIase" evidence="6">
    <location>
        <begin position="20"/>
        <end position="428"/>
    </location>
</feature>
<name>A0ABT2YZH0_9RHOB</name>
<dbReference type="EMBL" id="JAOWLA010000004">
    <property type="protein sequence ID" value="MCV2864285.1"/>
    <property type="molecule type" value="Genomic_DNA"/>
</dbReference>
<proteinExistence type="predicted"/>
<organism evidence="8 9">
    <name type="scientific">Albidovulum sediminicola</name>
    <dbReference type="NCBI Taxonomy" id="2984331"/>
    <lineage>
        <taxon>Bacteria</taxon>
        <taxon>Pseudomonadati</taxon>
        <taxon>Pseudomonadota</taxon>
        <taxon>Alphaproteobacteria</taxon>
        <taxon>Rhodobacterales</taxon>
        <taxon>Paracoccaceae</taxon>
        <taxon>Albidovulum</taxon>
    </lineage>
</organism>
<comment type="caution">
    <text evidence="8">The sequence shown here is derived from an EMBL/GenBank/DDBJ whole genome shotgun (WGS) entry which is preliminary data.</text>
</comment>
<dbReference type="GO" id="GO:0003755">
    <property type="term" value="F:peptidyl-prolyl cis-trans isomerase activity"/>
    <property type="evidence" value="ECO:0007669"/>
    <property type="project" value="UniProtKB-EC"/>
</dbReference>
<dbReference type="SUPFAM" id="SSF54534">
    <property type="entry name" value="FKBP-like"/>
    <property type="match status" value="1"/>
</dbReference>
<keyword evidence="2 6" id="KW-0732">Signal</keyword>
<evidence type="ECO:0000256" key="6">
    <source>
        <dbReference type="SAM" id="SignalP"/>
    </source>
</evidence>
<feature type="signal peptide" evidence="6">
    <location>
        <begin position="1"/>
        <end position="19"/>
    </location>
</feature>
<sequence length="428" mass="45741">MIPLLLGLALSLVAPAAQAQGDFAPAITVNGRVITGYELEQRIMFLDLLRVPGDHVADAERGLIEDRLRFEAAKREGISVTPDKLTAGMEEFAARANLNLEQFLEAIGQGGIAPETYRDFVHAGLLWRDVVRKRFAGRVIVTDADVARAGSIEQGRGKGPRVLISEIVIPTSAATFVEKRDLATELVESLTSEAAFAAAARQYSAAPSRENGGQIGWIPITNLPPQLRPAVMQMQPGQISPPVALTDAIAFVRLRAVDQGGDIAPANVTIDYAQYLVPGAGTPEAAAEIARLQAEVQTCGELYEYAREHPGPELLRDVKPQPQVPAEIAAVLANMDENEIDASLSRAGMQVVLMLCDRNAFTAPGAAEIPVTAAPHEGSEIPPVNDKLGFAQGPSDEVLRAEINDQRLGAMANAYMAELRAAAIITRP</sequence>
<evidence type="ECO:0000259" key="7">
    <source>
        <dbReference type="PROSITE" id="PS50198"/>
    </source>
</evidence>
<reference evidence="8 9" key="1">
    <citation type="submission" date="2022-10" db="EMBL/GenBank/DDBJ databases">
        <title>Defluviimonas sp. nov., isolated from ocean surface water.</title>
        <authorList>
            <person name="He W."/>
            <person name="Wang L."/>
            <person name="Zhang D.-F."/>
        </authorList>
    </citation>
    <scope>NUCLEOTIDE SEQUENCE [LARGE SCALE GENOMIC DNA]</scope>
    <source>
        <strain evidence="8 9">WL0075</strain>
    </source>
</reference>
<feature type="domain" description="PpiC" evidence="7">
    <location>
        <begin position="159"/>
        <end position="256"/>
    </location>
</feature>
<evidence type="ECO:0000256" key="4">
    <source>
        <dbReference type="ARBA" id="ARBA00031484"/>
    </source>
</evidence>
<dbReference type="InterPro" id="IPR000297">
    <property type="entry name" value="PPIase_PpiC"/>
</dbReference>
<dbReference type="PANTHER" id="PTHR47637:SF1">
    <property type="entry name" value="CHAPERONE SURA"/>
    <property type="match status" value="1"/>
</dbReference>
<keyword evidence="5 8" id="KW-0413">Isomerase</keyword>
<accession>A0ABT2YZH0</accession>
<dbReference type="InterPro" id="IPR023058">
    <property type="entry name" value="PPIase_PpiC_CS"/>
</dbReference>